<name>A0A2P0VMQ6_9VIRU</name>
<organism evidence="1">
    <name type="scientific">Tetraselmis virus 1</name>
    <dbReference type="NCBI Taxonomy" id="2060617"/>
    <lineage>
        <taxon>Viruses</taxon>
        <taxon>Varidnaviria</taxon>
        <taxon>Bamfordvirae</taxon>
        <taxon>Nucleocytoviricota</taxon>
        <taxon>Megaviricetes</taxon>
        <taxon>Imitervirales</taxon>
        <taxon>Allomimiviridae</taxon>
        <taxon>Oceanusvirus</taxon>
        <taxon>Oceanusvirus kaneohense</taxon>
    </lineage>
</organism>
<evidence type="ECO:0000313" key="2">
    <source>
        <dbReference type="Proteomes" id="UP000244773"/>
    </source>
</evidence>
<reference evidence="1" key="1">
    <citation type="journal article" date="2018" name="Virology">
        <title>A giant virus infecting green algae encodes key fermentation genes.</title>
        <authorList>
            <person name="Schvarcz C.R."/>
            <person name="Steward G.F."/>
        </authorList>
    </citation>
    <scope>NUCLEOTIDE SEQUENCE [LARGE SCALE GENOMIC DNA]</scope>
</reference>
<dbReference type="Proteomes" id="UP000244773">
    <property type="component" value="Segment"/>
</dbReference>
<accession>A0A2P0VMQ6</accession>
<keyword evidence="2" id="KW-1185">Reference proteome</keyword>
<protein>
    <submittedName>
        <fullName evidence="1">Uncharacterized protein</fullName>
    </submittedName>
</protein>
<proteinExistence type="predicted"/>
<evidence type="ECO:0000313" key="1">
    <source>
        <dbReference type="EMBL" id="AUF82172.1"/>
    </source>
</evidence>
<dbReference type="EMBL" id="KY322437">
    <property type="protein sequence ID" value="AUF82172.1"/>
    <property type="molecule type" value="Genomic_DNA"/>
</dbReference>
<gene>
    <name evidence="1" type="ORF">TetV_080</name>
</gene>
<sequence length="136" mass="15586">MSTIVIRPGLTSALNWRFTPVGSLKAVHLVCPKNVKTNSVGDRNWLVNTPFLTIELQRSEERERVLLGIDNTLDTDDFYDKALSKIDIDNHYIAVSEDDAMFLAASMRMPIIILTESDDPDEQYTAFFRDYKDRDL</sequence>